<dbReference type="EMBL" id="QNGE01001200">
    <property type="protein sequence ID" value="KAA3678166.1"/>
    <property type="molecule type" value="Genomic_DNA"/>
</dbReference>
<proteinExistence type="predicted"/>
<protein>
    <submittedName>
        <fullName evidence="1">Uncharacterized protein</fullName>
    </submittedName>
</protein>
<reference evidence="1 2" key="1">
    <citation type="journal article" date="2019" name="Gigascience">
        <title>Whole-genome sequence of the oriental lung fluke Paragonimus westermani.</title>
        <authorList>
            <person name="Oey H."/>
            <person name="Zakrzewski M."/>
            <person name="Narain K."/>
            <person name="Devi K.R."/>
            <person name="Agatsuma T."/>
            <person name="Nawaratna S."/>
            <person name="Gobert G.N."/>
            <person name="Jones M.K."/>
            <person name="Ragan M.A."/>
            <person name="McManus D.P."/>
            <person name="Krause L."/>
        </authorList>
    </citation>
    <scope>NUCLEOTIDE SEQUENCE [LARGE SCALE GENOMIC DNA]</scope>
    <source>
        <strain evidence="1 2">IND2009</strain>
    </source>
</reference>
<organism evidence="1 2">
    <name type="scientific">Paragonimus westermani</name>
    <dbReference type="NCBI Taxonomy" id="34504"/>
    <lineage>
        <taxon>Eukaryota</taxon>
        <taxon>Metazoa</taxon>
        <taxon>Spiralia</taxon>
        <taxon>Lophotrochozoa</taxon>
        <taxon>Platyhelminthes</taxon>
        <taxon>Trematoda</taxon>
        <taxon>Digenea</taxon>
        <taxon>Plagiorchiida</taxon>
        <taxon>Troglotremata</taxon>
        <taxon>Troglotrematidae</taxon>
        <taxon>Paragonimus</taxon>
    </lineage>
</organism>
<comment type="caution">
    <text evidence="1">The sequence shown here is derived from an EMBL/GenBank/DDBJ whole genome shotgun (WGS) entry which is preliminary data.</text>
</comment>
<sequence length="134" mass="15473">MKSRFSASIQLRFTEFDRSVLPFFLPLLSPMCVCARTHGSQLVGPLERGRIIVSIGYHITRLCTQPYLSVICSTGCHILLIHTCRCSVRVWFPLLTVRVMCMRARMCVFSFRIEQLYLIFRFISTRVGHWPTAA</sequence>
<evidence type="ECO:0000313" key="2">
    <source>
        <dbReference type="Proteomes" id="UP000324629"/>
    </source>
</evidence>
<name>A0A5J4NRE9_9TREM</name>
<evidence type="ECO:0000313" key="1">
    <source>
        <dbReference type="EMBL" id="KAA3678166.1"/>
    </source>
</evidence>
<keyword evidence="2" id="KW-1185">Reference proteome</keyword>
<dbReference type="AlphaFoldDB" id="A0A5J4NRE9"/>
<gene>
    <name evidence="1" type="ORF">DEA37_0009242</name>
</gene>
<accession>A0A5J4NRE9</accession>
<dbReference type="Proteomes" id="UP000324629">
    <property type="component" value="Unassembled WGS sequence"/>
</dbReference>